<protein>
    <recommendedName>
        <fullName evidence="1">IPT/TIG domain-containing protein</fullName>
    </recommendedName>
</protein>
<feature type="domain" description="IPT/TIG" evidence="1">
    <location>
        <begin position="134"/>
        <end position="190"/>
    </location>
</feature>
<dbReference type="InterPro" id="IPR002909">
    <property type="entry name" value="IPT_dom"/>
</dbReference>
<gene>
    <name evidence="2" type="ORF">A4D02_04925</name>
</gene>
<accession>A0ABX3P626</accession>
<dbReference type="InterPro" id="IPR013320">
    <property type="entry name" value="ConA-like_dom_sf"/>
</dbReference>
<dbReference type="Pfam" id="PF13385">
    <property type="entry name" value="Laminin_G_3"/>
    <property type="match status" value="1"/>
</dbReference>
<dbReference type="Gene3D" id="2.60.40.10">
    <property type="entry name" value="Immunoglobulins"/>
    <property type="match status" value="2"/>
</dbReference>
<dbReference type="SUPFAM" id="SSF81296">
    <property type="entry name" value="E set domains"/>
    <property type="match status" value="2"/>
</dbReference>
<dbReference type="InterPro" id="IPR013783">
    <property type="entry name" value="Ig-like_fold"/>
</dbReference>
<feature type="domain" description="IPT/TIG" evidence="1">
    <location>
        <begin position="43"/>
        <end position="114"/>
    </location>
</feature>
<dbReference type="Proteomes" id="UP000192277">
    <property type="component" value="Unassembled WGS sequence"/>
</dbReference>
<comment type="caution">
    <text evidence="2">The sequence shown here is derived from an EMBL/GenBank/DDBJ whole genome shotgun (WGS) entry which is preliminary data.</text>
</comment>
<evidence type="ECO:0000313" key="2">
    <source>
        <dbReference type="EMBL" id="OQP55648.1"/>
    </source>
</evidence>
<dbReference type="SUPFAM" id="SSF49899">
    <property type="entry name" value="Concanavalin A-like lectins/glucanases"/>
    <property type="match status" value="1"/>
</dbReference>
<keyword evidence="3" id="KW-1185">Reference proteome</keyword>
<sequence>MKINFKNIRFILTILVLGAVYAGCKKADIKMYSYPAPQPKGMAPNEGYAGFDTVTITGSEFGDYKNAVKVFFNGVAADTILSCEDGIIKVLVPKTGISGKVSLQVWTHTVDSIGSFNIIQSPEVDNMSRSLLLAGDTVIITGNGFGTDLAQIKVNFNGPDATITTLSDSLITAIVPDGFKSGNLIVTVRNLPVQGPAYAALSPVQDPIYWLQFEGNLTDKMGGASATYTFKAPEGKDMSYVAGEVGQAVKFEGTYNQATTNNQFMSLPKDITKQKELTVACWIYWMNDSTNWVQEPIFDAGAARGTRLCLMTRMNTGFGTGYQNLIGRLAFENVKDASGNTLFGTPPTYFNAVGKAPLPKKEWHHVAMVLSQTDHIERIFMDGVEQANVALTTAADQTIFTHSKVYIGAPTNGTTKEPAFGGMIDEFKVFNYALTTDQVFTEYYRSRK</sequence>
<organism evidence="2 3">
    <name type="scientific">Niastella koreensis</name>
    <dbReference type="NCBI Taxonomy" id="354356"/>
    <lineage>
        <taxon>Bacteria</taxon>
        <taxon>Pseudomonadati</taxon>
        <taxon>Bacteroidota</taxon>
        <taxon>Chitinophagia</taxon>
        <taxon>Chitinophagales</taxon>
        <taxon>Chitinophagaceae</taxon>
        <taxon>Niastella</taxon>
    </lineage>
</organism>
<evidence type="ECO:0000259" key="1">
    <source>
        <dbReference type="Pfam" id="PF01833"/>
    </source>
</evidence>
<reference evidence="2 3" key="1">
    <citation type="submission" date="2016-04" db="EMBL/GenBank/DDBJ databases">
        <authorList>
            <person name="Chen L."/>
            <person name="Zhuang W."/>
            <person name="Wang G."/>
        </authorList>
    </citation>
    <scope>NUCLEOTIDE SEQUENCE [LARGE SCALE GENOMIC DNA]</scope>
    <source>
        <strain evidence="3">GR20</strain>
    </source>
</reference>
<proteinExistence type="predicted"/>
<dbReference type="RefSeq" id="WP_014223276.1">
    <property type="nucleotide sequence ID" value="NZ_LWBO01000001.1"/>
</dbReference>
<dbReference type="Pfam" id="PF01833">
    <property type="entry name" value="TIG"/>
    <property type="match status" value="2"/>
</dbReference>
<evidence type="ECO:0000313" key="3">
    <source>
        <dbReference type="Proteomes" id="UP000192277"/>
    </source>
</evidence>
<name>A0ABX3P626_9BACT</name>
<dbReference type="InterPro" id="IPR014756">
    <property type="entry name" value="Ig_E-set"/>
</dbReference>
<dbReference type="Gene3D" id="2.60.120.200">
    <property type="match status" value="1"/>
</dbReference>
<dbReference type="EMBL" id="LWBO01000001">
    <property type="protein sequence ID" value="OQP55648.1"/>
    <property type="molecule type" value="Genomic_DNA"/>
</dbReference>